<evidence type="ECO:0000256" key="1">
    <source>
        <dbReference type="SAM" id="MobiDB-lite"/>
    </source>
</evidence>
<name>A0A0D0CVA3_9AGAM</name>
<keyword evidence="3" id="KW-1185">Reference proteome</keyword>
<feature type="compositionally biased region" description="Basic and acidic residues" evidence="1">
    <location>
        <begin position="178"/>
        <end position="192"/>
    </location>
</feature>
<gene>
    <name evidence="2" type="ORF">PAXRUDRAFT_29112</name>
</gene>
<evidence type="ECO:0000313" key="3">
    <source>
        <dbReference type="Proteomes" id="UP000054538"/>
    </source>
</evidence>
<feature type="region of interest" description="Disordered" evidence="1">
    <location>
        <begin position="178"/>
        <end position="228"/>
    </location>
</feature>
<dbReference type="AlphaFoldDB" id="A0A0D0CVA3"/>
<proteinExistence type="predicted"/>
<dbReference type="HOGENOM" id="CLU_929252_0_0_1"/>
<dbReference type="STRING" id="930991.A0A0D0CVA3"/>
<reference evidence="2 3" key="1">
    <citation type="submission" date="2014-04" db="EMBL/GenBank/DDBJ databases">
        <authorList>
            <consortium name="DOE Joint Genome Institute"/>
            <person name="Kuo A."/>
            <person name="Kohler A."/>
            <person name="Jargeat P."/>
            <person name="Nagy L.G."/>
            <person name="Floudas D."/>
            <person name="Copeland A."/>
            <person name="Barry K.W."/>
            <person name="Cichocki N."/>
            <person name="Veneault-Fourrey C."/>
            <person name="LaButti K."/>
            <person name="Lindquist E.A."/>
            <person name="Lipzen A."/>
            <person name="Lundell T."/>
            <person name="Morin E."/>
            <person name="Murat C."/>
            <person name="Sun H."/>
            <person name="Tunlid A."/>
            <person name="Henrissat B."/>
            <person name="Grigoriev I.V."/>
            <person name="Hibbett D.S."/>
            <person name="Martin F."/>
            <person name="Nordberg H.P."/>
            <person name="Cantor M.N."/>
            <person name="Hua S.X."/>
        </authorList>
    </citation>
    <scope>NUCLEOTIDE SEQUENCE [LARGE SCALE GENOMIC DNA]</scope>
    <source>
        <strain evidence="2 3">Ve08.2h10</strain>
    </source>
</reference>
<feature type="compositionally biased region" description="Acidic residues" evidence="1">
    <location>
        <begin position="205"/>
        <end position="223"/>
    </location>
</feature>
<accession>A0A0D0CVA3</accession>
<dbReference type="EMBL" id="KN828395">
    <property type="protein sequence ID" value="KIK75031.1"/>
    <property type="molecule type" value="Genomic_DNA"/>
</dbReference>
<organism evidence="2 3">
    <name type="scientific">Paxillus rubicundulus Ve08.2h10</name>
    <dbReference type="NCBI Taxonomy" id="930991"/>
    <lineage>
        <taxon>Eukaryota</taxon>
        <taxon>Fungi</taxon>
        <taxon>Dikarya</taxon>
        <taxon>Basidiomycota</taxon>
        <taxon>Agaricomycotina</taxon>
        <taxon>Agaricomycetes</taxon>
        <taxon>Agaricomycetidae</taxon>
        <taxon>Boletales</taxon>
        <taxon>Paxilineae</taxon>
        <taxon>Paxillaceae</taxon>
        <taxon>Paxillus</taxon>
    </lineage>
</organism>
<feature type="non-terminal residue" evidence="2">
    <location>
        <position position="300"/>
    </location>
</feature>
<dbReference type="Proteomes" id="UP000054538">
    <property type="component" value="Unassembled WGS sequence"/>
</dbReference>
<reference evidence="3" key="2">
    <citation type="submission" date="2015-01" db="EMBL/GenBank/DDBJ databases">
        <title>Evolutionary Origins and Diversification of the Mycorrhizal Mutualists.</title>
        <authorList>
            <consortium name="DOE Joint Genome Institute"/>
            <consortium name="Mycorrhizal Genomics Consortium"/>
            <person name="Kohler A."/>
            <person name="Kuo A."/>
            <person name="Nagy L.G."/>
            <person name="Floudas D."/>
            <person name="Copeland A."/>
            <person name="Barry K.W."/>
            <person name="Cichocki N."/>
            <person name="Veneault-Fourrey C."/>
            <person name="LaButti K."/>
            <person name="Lindquist E.A."/>
            <person name="Lipzen A."/>
            <person name="Lundell T."/>
            <person name="Morin E."/>
            <person name="Murat C."/>
            <person name="Riley R."/>
            <person name="Ohm R."/>
            <person name="Sun H."/>
            <person name="Tunlid A."/>
            <person name="Henrissat B."/>
            <person name="Grigoriev I.V."/>
            <person name="Hibbett D.S."/>
            <person name="Martin F."/>
        </authorList>
    </citation>
    <scope>NUCLEOTIDE SEQUENCE [LARGE SCALE GENOMIC DNA]</scope>
    <source>
        <strain evidence="3">Ve08.2h10</strain>
    </source>
</reference>
<protein>
    <submittedName>
        <fullName evidence="2">Unplaced genomic scaffold scaffold_3573, whole genome shotgun sequence</fullName>
    </submittedName>
</protein>
<dbReference type="InParanoid" id="A0A0D0CVA3"/>
<sequence>MHEAVQVLCNWPPCPRNGRSLRACRQWKAARTLASASNRSACSLVSTLAVSTFDSITHNPGSWADFIRQMLCGNNGRLLGDENIESIIFRCGAIADKQVVGNFIAMISFIQLAFRCQRHQVSSSNIFQGDPAPRESPKAENVYKLDYVGHQVFLSSGGRIHLYTVTGVAAELHKKCGMPDEEAEHEKQPTHQEDEEEDQGRGGDREDEQESQEGNQEDEDEGEGNGKRWFEAFPHPKLLLSQTLIVSVYIATKEAFPLPINKDSICWESILAAVKGNDLLTANLGNIKGDEEVKGNFIDY</sequence>
<evidence type="ECO:0000313" key="2">
    <source>
        <dbReference type="EMBL" id="KIK75031.1"/>
    </source>
</evidence>